<feature type="region of interest" description="Disordered" evidence="3">
    <location>
        <begin position="173"/>
        <end position="193"/>
    </location>
</feature>
<feature type="compositionally biased region" description="Polar residues" evidence="3">
    <location>
        <begin position="460"/>
        <end position="473"/>
    </location>
</feature>
<dbReference type="SUPFAM" id="SSF55550">
    <property type="entry name" value="SH2 domain"/>
    <property type="match status" value="1"/>
</dbReference>
<evidence type="ECO:0000259" key="4">
    <source>
        <dbReference type="PROSITE" id="PS50001"/>
    </source>
</evidence>
<feature type="region of interest" description="Disordered" evidence="3">
    <location>
        <begin position="345"/>
        <end position="364"/>
    </location>
</feature>
<organism evidence="5 6">
    <name type="scientific">Mytilus edulis</name>
    <name type="common">Blue mussel</name>
    <dbReference type="NCBI Taxonomy" id="6550"/>
    <lineage>
        <taxon>Eukaryota</taxon>
        <taxon>Metazoa</taxon>
        <taxon>Spiralia</taxon>
        <taxon>Lophotrochozoa</taxon>
        <taxon>Mollusca</taxon>
        <taxon>Bivalvia</taxon>
        <taxon>Autobranchia</taxon>
        <taxon>Pteriomorphia</taxon>
        <taxon>Mytilida</taxon>
        <taxon>Mytiloidea</taxon>
        <taxon>Mytilidae</taxon>
        <taxon>Mytilinae</taxon>
        <taxon>Mytilus</taxon>
    </lineage>
</organism>
<evidence type="ECO:0000313" key="5">
    <source>
        <dbReference type="EMBL" id="CAG2248670.1"/>
    </source>
</evidence>
<keyword evidence="1 2" id="KW-0727">SH2 domain</keyword>
<dbReference type="GO" id="GO:0001784">
    <property type="term" value="F:phosphotyrosine residue binding"/>
    <property type="evidence" value="ECO:0007669"/>
    <property type="project" value="TreeGrafter"/>
</dbReference>
<reference evidence="5" key="1">
    <citation type="submission" date="2021-03" db="EMBL/GenBank/DDBJ databases">
        <authorList>
            <person name="Bekaert M."/>
        </authorList>
    </citation>
    <scope>NUCLEOTIDE SEQUENCE</scope>
</reference>
<feature type="compositionally biased region" description="Low complexity" evidence="3">
    <location>
        <begin position="315"/>
        <end position="329"/>
    </location>
</feature>
<dbReference type="Gene3D" id="3.30.505.10">
    <property type="entry name" value="SH2 domain"/>
    <property type="match status" value="1"/>
</dbReference>
<name>A0A8S3USY5_MYTED</name>
<dbReference type="OrthoDB" id="5914531at2759"/>
<dbReference type="InterPro" id="IPR000980">
    <property type="entry name" value="SH2"/>
</dbReference>
<dbReference type="SMART" id="SM00252">
    <property type="entry name" value="SH2"/>
    <property type="match status" value="1"/>
</dbReference>
<dbReference type="EMBL" id="CAJPWZ010002950">
    <property type="protein sequence ID" value="CAG2248670.1"/>
    <property type="molecule type" value="Genomic_DNA"/>
</dbReference>
<feature type="compositionally biased region" description="Basic and acidic residues" evidence="3">
    <location>
        <begin position="173"/>
        <end position="192"/>
    </location>
</feature>
<dbReference type="InterPro" id="IPR051846">
    <property type="entry name" value="SH2_domain_adapters"/>
</dbReference>
<evidence type="ECO:0000256" key="2">
    <source>
        <dbReference type="PROSITE-ProRule" id="PRU00191"/>
    </source>
</evidence>
<evidence type="ECO:0000313" key="6">
    <source>
        <dbReference type="Proteomes" id="UP000683360"/>
    </source>
</evidence>
<comment type="caution">
    <text evidence="5">The sequence shown here is derived from an EMBL/GenBank/DDBJ whole genome shotgun (WGS) entry which is preliminary data.</text>
</comment>
<dbReference type="Proteomes" id="UP000683360">
    <property type="component" value="Unassembled WGS sequence"/>
</dbReference>
<dbReference type="AlphaFoldDB" id="A0A8S3USY5"/>
<dbReference type="PRINTS" id="PR00401">
    <property type="entry name" value="SH2DOMAIN"/>
</dbReference>
<accession>A0A8S3USY5</accession>
<sequence length="601" mass="67969">MLAGNRGQDGFYESNSGGFSSDVLPKTKPKRNQNTRRAIKDTRTSEKALQGMGNNGGKLSEINFDSNSDDNSVKCSGKVKRGKEINSNSQIQLGDYCLPPDKKEETLGGIASSRTTEYADPYETKQMLEGHILNCFLVLIGDREENRALRSRGGGPRFSAPVEDQFTYALAKPLEDNDHPSKSQKESFRHTYTEGSKQVCTSLSGTSVDSGVEDPDEYDHTVTWVTNGGKNRMAQVIPNPTSIQTEKHIIHEHSETKDPSSQTNPDAHKKDTKLYAAPYEDAWDTTDSQMKFDKIIDKAKKEYRKKSHSDDYEEPVSTSASTPTSATYEEAWDLKPREQKLENTVQEAHRRMSEGQQNLSKRRDNYEYKEPWSMKGQPEPSSKVKNGNPEHPVYSEAYEDPWDIKQREKVKALEKRFNSAAISPKSPNSQDHMDVPSFPAPPPPNVQTYEETWDKNQFVNRTSHHSGNSPNQRRQSEGMRTSRTEMIAERINPDIPLDIQKFYHGKIGRKQAESLLLIHREGSYLVRRSETQDNVFSLSLKGVGGMPMHLRISLANGLYILGENSKPFPTVPEMIDHYTQCELPVLKADRIKLLHPVPRHS</sequence>
<proteinExistence type="predicted"/>
<evidence type="ECO:0000256" key="3">
    <source>
        <dbReference type="SAM" id="MobiDB-lite"/>
    </source>
</evidence>
<feature type="region of interest" description="Disordered" evidence="3">
    <location>
        <begin position="460"/>
        <end position="481"/>
    </location>
</feature>
<keyword evidence="6" id="KW-1185">Reference proteome</keyword>
<gene>
    <name evidence="5" type="ORF">MEDL_60493</name>
</gene>
<feature type="region of interest" description="Disordered" evidence="3">
    <location>
        <begin position="370"/>
        <end position="395"/>
    </location>
</feature>
<dbReference type="PANTHER" id="PTHR15127">
    <property type="entry name" value="HEAVYWEIGHT, ISOFORM A"/>
    <property type="match status" value="1"/>
</dbReference>
<evidence type="ECO:0000256" key="1">
    <source>
        <dbReference type="ARBA" id="ARBA00022999"/>
    </source>
</evidence>
<protein>
    <recommendedName>
        <fullName evidence="4">SH2 domain-containing protein</fullName>
    </recommendedName>
</protein>
<dbReference type="InterPro" id="IPR036860">
    <property type="entry name" value="SH2_dom_sf"/>
</dbReference>
<dbReference type="PROSITE" id="PS50001">
    <property type="entry name" value="SH2"/>
    <property type="match status" value="1"/>
</dbReference>
<feature type="compositionally biased region" description="Polar residues" evidence="3">
    <location>
        <begin position="63"/>
        <end position="74"/>
    </location>
</feature>
<feature type="region of interest" description="Disordered" evidence="3">
    <location>
        <begin position="1"/>
        <end position="75"/>
    </location>
</feature>
<dbReference type="Pfam" id="PF00017">
    <property type="entry name" value="SH2"/>
    <property type="match status" value="1"/>
</dbReference>
<dbReference type="PANTHER" id="PTHR15127:SF32">
    <property type="entry name" value="HEAVYWEIGHT, ISOFORM A"/>
    <property type="match status" value="1"/>
</dbReference>
<feature type="domain" description="SH2" evidence="4">
    <location>
        <begin position="502"/>
        <end position="597"/>
    </location>
</feature>
<feature type="region of interest" description="Disordered" evidence="3">
    <location>
        <begin position="302"/>
        <end position="339"/>
    </location>
</feature>